<keyword evidence="3" id="KW-1185">Reference proteome</keyword>
<evidence type="ECO:0000256" key="1">
    <source>
        <dbReference type="SAM" id="SignalP"/>
    </source>
</evidence>
<dbReference type="Proteomes" id="UP001162741">
    <property type="component" value="Chromosome"/>
</dbReference>
<feature type="chain" id="PRO_5045818690" evidence="1">
    <location>
        <begin position="20"/>
        <end position="647"/>
    </location>
</feature>
<dbReference type="RefSeq" id="WP_264283408.1">
    <property type="nucleotide sequence ID" value="NZ_CP107006.1"/>
</dbReference>
<proteinExistence type="predicted"/>
<accession>A0ABY6J8R6</accession>
<reference evidence="2" key="1">
    <citation type="submission" date="2022-10" db="EMBL/GenBank/DDBJ databases">
        <title>Chitinophaga sp. nov., isolated from soil.</title>
        <authorList>
            <person name="Jeon C.O."/>
        </authorList>
    </citation>
    <scope>NUCLEOTIDE SEQUENCE</scope>
    <source>
        <strain evidence="2">R8</strain>
    </source>
</reference>
<sequence>MKRIISAMSLSLFLLPAWAQPTNERGWYQSKDIGNVDIGWINVVQFKEPAKPFSKDGWNYTAKQLEFGRNMVQWTQQTYVPKGMLGEMKLSVYAQDASAPINSSSYNYNEAEKNNRNALPNTYGCYAKMYMHLQKTATKKFWPIDGMADTYGWNIMANSIEHITYQVVALSSPDEFWFTQPKYEIGMKGEWDKEWLTAYANYRNFTNSPNLKKYEHYLIPSNAVDYTKQTYYAIVMTKDGKPLPFEQVTVGEMIVRLEKQLPMMHKIAINNGTRLDNLMGRAEQGLRVIKEQFSNRKNEYVYFHDPSPQIDIVDLANIERGKEVNWIYTQATVTSKQGATATHFPLLRLKKGVKEALTAAGPQWIVFRLARGINPDDAGEVHMMETFVNRFNYDYVYDYYFGKDKMVTPYKPLNFASADESKSAAAPSAASETAKKMAADKSVLFYEDFSTVATGASPAKWYTERSSTTGDKVVVTEVNGASGKWLKLKKTAYPTTFTGPAGGDFTISFDVLVQKGDVAWGTPGMRFEFSDAPDTGNKNFFNIDVSPGDMNRKDAAGWVMVSRNMPDGYETCPIESYYSLPSFTGSKLVNQVNMAIRKKGETITVLCNDQKVFECPKGMPAGLGLKAIRFVVNEKNVYYVSNILVTK</sequence>
<evidence type="ECO:0000313" key="3">
    <source>
        <dbReference type="Proteomes" id="UP001162741"/>
    </source>
</evidence>
<dbReference type="EMBL" id="CP107006">
    <property type="protein sequence ID" value="UYQ95716.1"/>
    <property type="molecule type" value="Genomic_DNA"/>
</dbReference>
<protein>
    <submittedName>
        <fullName evidence="2">Uncharacterized protein</fullName>
    </submittedName>
</protein>
<gene>
    <name evidence="2" type="ORF">MKQ68_11445</name>
</gene>
<organism evidence="2 3">
    <name type="scientific">Chitinophaga horti</name>
    <dbReference type="NCBI Taxonomy" id="2920382"/>
    <lineage>
        <taxon>Bacteria</taxon>
        <taxon>Pseudomonadati</taxon>
        <taxon>Bacteroidota</taxon>
        <taxon>Chitinophagia</taxon>
        <taxon>Chitinophagales</taxon>
        <taxon>Chitinophagaceae</taxon>
        <taxon>Chitinophaga</taxon>
    </lineage>
</organism>
<keyword evidence="1" id="KW-0732">Signal</keyword>
<evidence type="ECO:0000313" key="2">
    <source>
        <dbReference type="EMBL" id="UYQ95716.1"/>
    </source>
</evidence>
<feature type="signal peptide" evidence="1">
    <location>
        <begin position="1"/>
        <end position="19"/>
    </location>
</feature>
<name>A0ABY6J8R6_9BACT</name>